<dbReference type="Pfam" id="PF01757">
    <property type="entry name" value="Acyl_transf_3"/>
    <property type="match status" value="1"/>
</dbReference>
<dbReference type="PANTHER" id="PTHR23028">
    <property type="entry name" value="ACETYLTRANSFERASE"/>
    <property type="match status" value="1"/>
</dbReference>
<feature type="transmembrane region" description="Helical" evidence="1">
    <location>
        <begin position="166"/>
        <end position="187"/>
    </location>
</feature>
<protein>
    <recommendedName>
        <fullName evidence="2">Acyltransferase 3 domain-containing protein</fullName>
    </recommendedName>
</protein>
<dbReference type="PANTHER" id="PTHR23028:SF53">
    <property type="entry name" value="ACYL_TRANSF_3 DOMAIN-CONTAINING PROTEIN"/>
    <property type="match status" value="1"/>
</dbReference>
<name>A0ABP9PMS4_9ACTN</name>
<feature type="transmembrane region" description="Helical" evidence="1">
    <location>
        <begin position="113"/>
        <end position="131"/>
    </location>
</feature>
<dbReference type="Proteomes" id="UP001500221">
    <property type="component" value="Unassembled WGS sequence"/>
</dbReference>
<feature type="transmembrane region" description="Helical" evidence="1">
    <location>
        <begin position="44"/>
        <end position="63"/>
    </location>
</feature>
<dbReference type="InterPro" id="IPR050879">
    <property type="entry name" value="Acyltransferase_3"/>
</dbReference>
<feature type="transmembrane region" description="Helical" evidence="1">
    <location>
        <begin position="199"/>
        <end position="218"/>
    </location>
</feature>
<feature type="transmembrane region" description="Helical" evidence="1">
    <location>
        <begin position="248"/>
        <end position="271"/>
    </location>
</feature>
<dbReference type="RefSeq" id="WP_345457865.1">
    <property type="nucleotide sequence ID" value="NZ_BAABKG010000002.1"/>
</dbReference>
<feature type="transmembrane region" description="Helical" evidence="1">
    <location>
        <begin position="83"/>
        <end position="101"/>
    </location>
</feature>
<keyword evidence="1" id="KW-0812">Transmembrane</keyword>
<feature type="transmembrane region" description="Helical" evidence="1">
    <location>
        <begin position="291"/>
        <end position="309"/>
    </location>
</feature>
<evidence type="ECO:0000313" key="3">
    <source>
        <dbReference type="EMBL" id="GAA5147690.1"/>
    </source>
</evidence>
<gene>
    <name evidence="3" type="ORF">GCM10023340_20470</name>
</gene>
<feature type="domain" description="Acyltransferase 3" evidence="2">
    <location>
        <begin position="10"/>
        <end position="305"/>
    </location>
</feature>
<reference evidence="4" key="1">
    <citation type="journal article" date="2019" name="Int. J. Syst. Evol. Microbiol.">
        <title>The Global Catalogue of Microorganisms (GCM) 10K type strain sequencing project: providing services to taxonomists for standard genome sequencing and annotation.</title>
        <authorList>
            <consortium name="The Broad Institute Genomics Platform"/>
            <consortium name="The Broad Institute Genome Sequencing Center for Infectious Disease"/>
            <person name="Wu L."/>
            <person name="Ma J."/>
        </authorList>
    </citation>
    <scope>NUCLEOTIDE SEQUENCE [LARGE SCALE GENOMIC DNA]</scope>
    <source>
        <strain evidence="4">JCM 18459</strain>
    </source>
</reference>
<evidence type="ECO:0000256" key="1">
    <source>
        <dbReference type="SAM" id="Phobius"/>
    </source>
</evidence>
<feature type="transmembrane region" description="Helical" evidence="1">
    <location>
        <begin position="143"/>
        <end position="160"/>
    </location>
</feature>
<keyword evidence="1" id="KW-0472">Membrane</keyword>
<keyword evidence="4" id="KW-1185">Reference proteome</keyword>
<feature type="transmembrane region" description="Helical" evidence="1">
    <location>
        <begin position="224"/>
        <end position="241"/>
    </location>
</feature>
<evidence type="ECO:0000259" key="2">
    <source>
        <dbReference type="Pfam" id="PF01757"/>
    </source>
</evidence>
<evidence type="ECO:0000313" key="4">
    <source>
        <dbReference type="Proteomes" id="UP001500221"/>
    </source>
</evidence>
<keyword evidence="1" id="KW-1133">Transmembrane helix</keyword>
<organism evidence="3 4">
    <name type="scientific">Nocardioides marinquilinus</name>
    <dbReference type="NCBI Taxonomy" id="1210400"/>
    <lineage>
        <taxon>Bacteria</taxon>
        <taxon>Bacillati</taxon>
        <taxon>Actinomycetota</taxon>
        <taxon>Actinomycetes</taxon>
        <taxon>Propionibacteriales</taxon>
        <taxon>Nocardioidaceae</taxon>
        <taxon>Nocardioides</taxon>
    </lineage>
</organism>
<proteinExistence type="predicted"/>
<sequence length="332" mass="33426">MSPSGRIDHLDGVRALAVLAVLALAWLEPTTGLGGGGHVGVDVLFVLSGFVVTSVLWRSTALVADVPLSGQVRDFWVRRANRLAPALLGLLLGSALIGLAWPQTLDRAVLDLLAPVAVVVGCYAAWPWPLLALRRRGLGPGRVAAATAALAVVLGAGTLVRPPVGLGLGWVALLLAGSALALVLVAWPPSVRAGRTTGAVLDAAAALAVAGLVAWVVLADDRPLASLAVGGTAALVLIARGTRGGGALGVVLALPGLTALGRASYSAYLWHLAPLAAIRASGADLPPGVEMLLAAAVTAVLAAVSYRTLERPFLHARGSLLVPAPLPAAPTA</sequence>
<dbReference type="InterPro" id="IPR002656">
    <property type="entry name" value="Acyl_transf_3_dom"/>
</dbReference>
<comment type="caution">
    <text evidence="3">The sequence shown here is derived from an EMBL/GenBank/DDBJ whole genome shotgun (WGS) entry which is preliminary data.</text>
</comment>
<accession>A0ABP9PMS4</accession>
<dbReference type="EMBL" id="BAABKG010000002">
    <property type="protein sequence ID" value="GAA5147690.1"/>
    <property type="molecule type" value="Genomic_DNA"/>
</dbReference>